<reference evidence="8 9" key="1">
    <citation type="journal article" date="2014" name="BMC Genomics">
        <title>Comparison of environmental and isolate Sulfobacillus genomes reveals diverse carbon, sulfur, nitrogen, and hydrogen metabolisms.</title>
        <authorList>
            <person name="Justice N.B."/>
            <person name="Norman A."/>
            <person name="Brown C.T."/>
            <person name="Singh A."/>
            <person name="Thomas B.C."/>
            <person name="Banfield J.F."/>
        </authorList>
    </citation>
    <scope>NUCLEOTIDE SEQUENCE [LARGE SCALE GENOMIC DNA]</scope>
    <source>
        <strain evidence="8">AMDSBA4</strain>
    </source>
</reference>
<dbReference type="SUPFAM" id="SSF161098">
    <property type="entry name" value="MetI-like"/>
    <property type="match status" value="1"/>
</dbReference>
<evidence type="ECO:0000256" key="5">
    <source>
        <dbReference type="ARBA" id="ARBA00022989"/>
    </source>
</evidence>
<keyword evidence="3" id="KW-1003">Cell membrane</keyword>
<comment type="subcellular location">
    <subcellularLocation>
        <location evidence="1">Cell membrane</location>
        <topology evidence="1">Multi-pass membrane protein</topology>
    </subcellularLocation>
</comment>
<evidence type="ECO:0000256" key="4">
    <source>
        <dbReference type="ARBA" id="ARBA00022692"/>
    </source>
</evidence>
<protein>
    <recommendedName>
        <fullName evidence="10">ABC transmembrane type-1 domain-containing protein</fullName>
    </recommendedName>
</protein>
<evidence type="ECO:0000256" key="3">
    <source>
        <dbReference type="ARBA" id="ARBA00022475"/>
    </source>
</evidence>
<gene>
    <name evidence="8" type="ORF">C7B46_13285</name>
</gene>
<evidence type="ECO:0000313" key="9">
    <source>
        <dbReference type="Proteomes" id="UP000242972"/>
    </source>
</evidence>
<feature type="transmembrane region" description="Helical" evidence="7">
    <location>
        <begin position="40"/>
        <end position="58"/>
    </location>
</feature>
<evidence type="ECO:0000256" key="7">
    <source>
        <dbReference type="SAM" id="Phobius"/>
    </source>
</evidence>
<keyword evidence="4 7" id="KW-0812">Transmembrane</keyword>
<keyword evidence="2" id="KW-0813">Transport</keyword>
<dbReference type="PANTHER" id="PTHR43744:SF8">
    <property type="entry name" value="SN-GLYCEROL-3-PHOSPHATE TRANSPORT SYSTEM PERMEASE PROTEIN UGPE"/>
    <property type="match status" value="1"/>
</dbReference>
<dbReference type="AlphaFoldDB" id="A0A2T2XE05"/>
<evidence type="ECO:0000313" key="8">
    <source>
        <dbReference type="EMBL" id="PSR32725.1"/>
    </source>
</evidence>
<dbReference type="EMBL" id="PXYW01000033">
    <property type="protein sequence ID" value="PSR32725.1"/>
    <property type="molecule type" value="Genomic_DNA"/>
</dbReference>
<dbReference type="GO" id="GO:0005886">
    <property type="term" value="C:plasma membrane"/>
    <property type="evidence" value="ECO:0007669"/>
    <property type="project" value="UniProtKB-SubCell"/>
</dbReference>
<dbReference type="InterPro" id="IPR035906">
    <property type="entry name" value="MetI-like_sf"/>
</dbReference>
<evidence type="ECO:0000256" key="6">
    <source>
        <dbReference type="ARBA" id="ARBA00023136"/>
    </source>
</evidence>
<dbReference type="Gene3D" id="1.10.3720.10">
    <property type="entry name" value="MetI-like"/>
    <property type="match status" value="1"/>
</dbReference>
<sequence length="74" mass="8357">MGAWNSFQWPLIVIKSHDVQPVEVAVSRLMMAHFVDWRKLSVADIMTTLPLVLLFLGCQRHIIRGISQGEGLQA</sequence>
<name>A0A2T2XE05_9FIRM</name>
<organism evidence="8 9">
    <name type="scientific">Sulfobacillus benefaciens</name>
    <dbReference type="NCBI Taxonomy" id="453960"/>
    <lineage>
        <taxon>Bacteria</taxon>
        <taxon>Bacillati</taxon>
        <taxon>Bacillota</taxon>
        <taxon>Clostridia</taxon>
        <taxon>Eubacteriales</taxon>
        <taxon>Clostridiales Family XVII. Incertae Sedis</taxon>
        <taxon>Sulfobacillus</taxon>
    </lineage>
</organism>
<dbReference type="Proteomes" id="UP000242972">
    <property type="component" value="Unassembled WGS sequence"/>
</dbReference>
<comment type="caution">
    <text evidence="8">The sequence shown here is derived from an EMBL/GenBank/DDBJ whole genome shotgun (WGS) entry which is preliminary data.</text>
</comment>
<keyword evidence="5 7" id="KW-1133">Transmembrane helix</keyword>
<evidence type="ECO:0000256" key="2">
    <source>
        <dbReference type="ARBA" id="ARBA00022448"/>
    </source>
</evidence>
<proteinExistence type="predicted"/>
<accession>A0A2T2XE05</accession>
<dbReference type="PANTHER" id="PTHR43744">
    <property type="entry name" value="ABC TRANSPORTER PERMEASE PROTEIN MG189-RELATED-RELATED"/>
    <property type="match status" value="1"/>
</dbReference>
<evidence type="ECO:0008006" key="10">
    <source>
        <dbReference type="Google" id="ProtNLM"/>
    </source>
</evidence>
<keyword evidence="6 7" id="KW-0472">Membrane</keyword>
<evidence type="ECO:0000256" key="1">
    <source>
        <dbReference type="ARBA" id="ARBA00004651"/>
    </source>
</evidence>